<sequence length="120" mass="14365">MKSEQLNKIIEKVVEGIYKDYPEILERFGERGKQKCFEDNEHHFRHLETALNMNNNQFFIDYALWLNNVLTSRGMKTEHLIDNFKRIDQVLLAETDFCNKESYQSMLSEAIEELYNIELI</sequence>
<proteinExistence type="inferred from homology"/>
<comment type="caution">
    <text evidence="4">The sequence shown here is derived from an EMBL/GenBank/DDBJ whole genome shotgun (WGS) entry which is preliminary data.</text>
</comment>
<evidence type="ECO:0000313" key="4">
    <source>
        <dbReference type="EMBL" id="RBW69800.1"/>
    </source>
</evidence>
<comment type="similarity">
    <text evidence="1">Belongs to the phycobiliprotein family.</text>
</comment>
<name>A0A366XTV8_9BACI</name>
<dbReference type="Proteomes" id="UP000253314">
    <property type="component" value="Unassembled WGS sequence"/>
</dbReference>
<keyword evidence="2" id="KW-0157">Chromophore</keyword>
<dbReference type="AlphaFoldDB" id="A0A366XTV8"/>
<dbReference type="InterPro" id="IPR038719">
    <property type="entry name" value="Phycobilisome_asu/bsu_sf"/>
</dbReference>
<keyword evidence="5" id="KW-1185">Reference proteome</keyword>
<reference evidence="4 5" key="1">
    <citation type="submission" date="2018-07" db="EMBL/GenBank/DDBJ databases">
        <title>Lottiidibacillus patelloidae gen. nov., sp. nov., isolated from the intestinal tract of a marine limpet and the reclassification of B. taeanensis BH030017T, B. algicola KMM 3737T and B. hwajinpoensis SW-72T as genus Lottiidibacillus.</title>
        <authorList>
            <person name="Liu R."/>
            <person name="Huang Z."/>
        </authorList>
    </citation>
    <scope>NUCLEOTIDE SEQUENCE [LARGE SCALE GENOMIC DNA]</scope>
    <source>
        <strain evidence="4 5">BH030017</strain>
    </source>
</reference>
<keyword evidence="3" id="KW-0089">Bile pigment</keyword>
<evidence type="ECO:0000256" key="3">
    <source>
        <dbReference type="ARBA" id="ARBA00023307"/>
    </source>
</evidence>
<dbReference type="Gene3D" id="1.10.490.20">
    <property type="entry name" value="Phycocyanins"/>
    <property type="match status" value="1"/>
</dbReference>
<gene>
    <name evidence="4" type="ORF">DS031_09725</name>
</gene>
<dbReference type="EMBL" id="QOCW01000008">
    <property type="protein sequence ID" value="RBW69800.1"/>
    <property type="molecule type" value="Genomic_DNA"/>
</dbReference>
<organism evidence="4 5">
    <name type="scientific">Bacillus taeanensis</name>
    <dbReference type="NCBI Taxonomy" id="273032"/>
    <lineage>
        <taxon>Bacteria</taxon>
        <taxon>Bacillati</taxon>
        <taxon>Bacillota</taxon>
        <taxon>Bacilli</taxon>
        <taxon>Bacillales</taxon>
        <taxon>Bacillaceae</taxon>
        <taxon>Bacillus</taxon>
    </lineage>
</organism>
<protein>
    <recommendedName>
        <fullName evidence="6">DUF1878 domain-containing protein</fullName>
    </recommendedName>
</protein>
<evidence type="ECO:0000256" key="2">
    <source>
        <dbReference type="ARBA" id="ARBA00022991"/>
    </source>
</evidence>
<evidence type="ECO:0000313" key="5">
    <source>
        <dbReference type="Proteomes" id="UP000253314"/>
    </source>
</evidence>
<dbReference type="OrthoDB" id="2376384at2"/>
<dbReference type="SUPFAM" id="SSF46458">
    <property type="entry name" value="Globin-like"/>
    <property type="match status" value="1"/>
</dbReference>
<dbReference type="InterPro" id="IPR009050">
    <property type="entry name" value="Globin-like_sf"/>
</dbReference>
<evidence type="ECO:0008006" key="6">
    <source>
        <dbReference type="Google" id="ProtNLM"/>
    </source>
</evidence>
<accession>A0A366XTV8</accession>
<dbReference type="RefSeq" id="WP_113805884.1">
    <property type="nucleotide sequence ID" value="NZ_QOCW01000008.1"/>
</dbReference>
<evidence type="ECO:0000256" key="1">
    <source>
        <dbReference type="ARBA" id="ARBA00008182"/>
    </source>
</evidence>